<dbReference type="CDD" id="cd01439">
    <property type="entry name" value="TCCD_inducible_PARP_like"/>
    <property type="match status" value="1"/>
</dbReference>
<name>A0AAD9PYL6_ACRCE</name>
<keyword evidence="6" id="KW-0694">RNA-binding</keyword>
<evidence type="ECO:0000313" key="12">
    <source>
        <dbReference type="EMBL" id="KAK2551475.1"/>
    </source>
</evidence>
<dbReference type="PROSITE" id="PS50102">
    <property type="entry name" value="RRM"/>
    <property type="match status" value="1"/>
</dbReference>
<dbReference type="Pfam" id="PF01661">
    <property type="entry name" value="Macro"/>
    <property type="match status" value="2"/>
</dbReference>
<dbReference type="Gene3D" id="3.30.70.330">
    <property type="match status" value="1"/>
</dbReference>
<feature type="compositionally biased region" description="Basic residues" evidence="8">
    <location>
        <begin position="231"/>
        <end position="242"/>
    </location>
</feature>
<feature type="region of interest" description="Disordered" evidence="8">
    <location>
        <begin position="399"/>
        <end position="439"/>
    </location>
</feature>
<feature type="domain" description="Macro" evidence="11">
    <location>
        <begin position="1110"/>
        <end position="1281"/>
    </location>
</feature>
<gene>
    <name evidence="12" type="ORF">P5673_027660</name>
</gene>
<evidence type="ECO:0000256" key="8">
    <source>
        <dbReference type="SAM" id="MobiDB-lite"/>
    </source>
</evidence>
<dbReference type="GO" id="GO:0003723">
    <property type="term" value="F:RNA binding"/>
    <property type="evidence" value="ECO:0007669"/>
    <property type="project" value="UniProtKB-UniRule"/>
</dbReference>
<dbReference type="PROSITE" id="PS51059">
    <property type="entry name" value="PARP_CATALYTIC"/>
    <property type="match status" value="1"/>
</dbReference>
<reference evidence="12" key="1">
    <citation type="journal article" date="2023" name="G3 (Bethesda)">
        <title>Whole genome assembly and annotation of the endangered Caribbean coral Acropora cervicornis.</title>
        <authorList>
            <person name="Selwyn J.D."/>
            <person name="Vollmer S.V."/>
        </authorList>
    </citation>
    <scope>NUCLEOTIDE SEQUENCE</scope>
    <source>
        <strain evidence="12">K2</strain>
    </source>
</reference>
<dbReference type="Gene3D" id="3.30.720.50">
    <property type="match status" value="1"/>
</dbReference>
<dbReference type="GO" id="GO:1990404">
    <property type="term" value="F:NAD+-protein mono-ADP-ribosyltransferase activity"/>
    <property type="evidence" value="ECO:0007669"/>
    <property type="project" value="TreeGrafter"/>
</dbReference>
<dbReference type="GO" id="GO:0005737">
    <property type="term" value="C:cytoplasm"/>
    <property type="evidence" value="ECO:0007669"/>
    <property type="project" value="TreeGrafter"/>
</dbReference>
<dbReference type="InterPro" id="IPR037197">
    <property type="entry name" value="WWE_dom_sf"/>
</dbReference>
<dbReference type="Proteomes" id="UP001249851">
    <property type="component" value="Unassembled WGS sequence"/>
</dbReference>
<feature type="domain" description="RRM" evidence="9">
    <location>
        <begin position="517"/>
        <end position="597"/>
    </location>
</feature>
<keyword evidence="3 7" id="KW-0808">Transferase</keyword>
<dbReference type="SUPFAM" id="SSF52949">
    <property type="entry name" value="Macro domain-like"/>
    <property type="match status" value="2"/>
</dbReference>
<dbReference type="InterPro" id="IPR035979">
    <property type="entry name" value="RBD_domain_sf"/>
</dbReference>
<evidence type="ECO:0000259" key="10">
    <source>
        <dbReference type="PROSITE" id="PS51059"/>
    </source>
</evidence>
<evidence type="ECO:0000259" key="9">
    <source>
        <dbReference type="PROSITE" id="PS50102"/>
    </source>
</evidence>
<organism evidence="12 13">
    <name type="scientific">Acropora cervicornis</name>
    <name type="common">Staghorn coral</name>
    <dbReference type="NCBI Taxonomy" id="6130"/>
    <lineage>
        <taxon>Eukaryota</taxon>
        <taxon>Metazoa</taxon>
        <taxon>Cnidaria</taxon>
        <taxon>Anthozoa</taxon>
        <taxon>Hexacorallia</taxon>
        <taxon>Scleractinia</taxon>
        <taxon>Astrocoeniina</taxon>
        <taxon>Acroporidae</taxon>
        <taxon>Acropora</taxon>
    </lineage>
</organism>
<dbReference type="EC" id="2.4.2.-" evidence="7"/>
<dbReference type="GO" id="GO:0005634">
    <property type="term" value="C:nucleus"/>
    <property type="evidence" value="ECO:0007669"/>
    <property type="project" value="UniProtKB-SubCell"/>
</dbReference>
<evidence type="ECO:0000313" key="13">
    <source>
        <dbReference type="Proteomes" id="UP001249851"/>
    </source>
</evidence>
<feature type="domain" description="Macro" evidence="11">
    <location>
        <begin position="1315"/>
        <end position="1490"/>
    </location>
</feature>
<reference evidence="12" key="2">
    <citation type="journal article" date="2023" name="Science">
        <title>Genomic signatures of disease resistance in endangered staghorn corals.</title>
        <authorList>
            <person name="Vollmer S.V."/>
            <person name="Selwyn J.D."/>
            <person name="Despard B.A."/>
            <person name="Roesel C.L."/>
        </authorList>
    </citation>
    <scope>NUCLEOTIDE SEQUENCE</scope>
    <source>
        <strain evidence="12">K2</strain>
    </source>
</reference>
<evidence type="ECO:0000256" key="1">
    <source>
        <dbReference type="ARBA" id="ARBA00004123"/>
    </source>
</evidence>
<dbReference type="InterPro" id="IPR043472">
    <property type="entry name" value="Macro_dom-like"/>
</dbReference>
<dbReference type="Gene3D" id="3.40.220.10">
    <property type="entry name" value="Leucine Aminopeptidase, subunit E, domain 1"/>
    <property type="match status" value="2"/>
</dbReference>
<dbReference type="InterPro" id="IPR012317">
    <property type="entry name" value="Poly(ADP-ribose)pol_cat_dom"/>
</dbReference>
<dbReference type="FunFam" id="3.90.228.10:FF:000008">
    <property type="entry name" value="Poly [ADP-ribose] polymerase"/>
    <property type="match status" value="1"/>
</dbReference>
<dbReference type="InterPro" id="IPR002589">
    <property type="entry name" value="Macro_dom"/>
</dbReference>
<dbReference type="GO" id="GO:0010629">
    <property type="term" value="P:negative regulation of gene expression"/>
    <property type="evidence" value="ECO:0007669"/>
    <property type="project" value="TreeGrafter"/>
</dbReference>
<evidence type="ECO:0000259" key="11">
    <source>
        <dbReference type="PROSITE" id="PS51154"/>
    </source>
</evidence>
<dbReference type="SMART" id="SM00506">
    <property type="entry name" value="A1pp"/>
    <property type="match status" value="2"/>
</dbReference>
<keyword evidence="5" id="KW-0539">Nucleus</keyword>
<dbReference type="PROSITE" id="PS51154">
    <property type="entry name" value="MACRO"/>
    <property type="match status" value="2"/>
</dbReference>
<dbReference type="InterPro" id="IPR052056">
    <property type="entry name" value="Mono-ARTD/PARP"/>
</dbReference>
<keyword evidence="4 7" id="KW-0520">NAD</keyword>
<dbReference type="InterPro" id="IPR000504">
    <property type="entry name" value="RRM_dom"/>
</dbReference>
<dbReference type="PANTHER" id="PTHR14453:SF102">
    <property type="entry name" value="PROTEIN MONO-ADP-RIBOSYLTRANSFERASE PARP14-LIKE"/>
    <property type="match status" value="1"/>
</dbReference>
<evidence type="ECO:0000256" key="2">
    <source>
        <dbReference type="ARBA" id="ARBA00022676"/>
    </source>
</evidence>
<dbReference type="EMBL" id="JARQWQ010000097">
    <property type="protein sequence ID" value="KAK2551475.1"/>
    <property type="molecule type" value="Genomic_DNA"/>
</dbReference>
<evidence type="ECO:0000256" key="5">
    <source>
        <dbReference type="ARBA" id="ARBA00023242"/>
    </source>
</evidence>
<dbReference type="SUPFAM" id="SSF54928">
    <property type="entry name" value="RNA-binding domain, RBD"/>
    <property type="match status" value="1"/>
</dbReference>
<dbReference type="SUPFAM" id="SSF56399">
    <property type="entry name" value="ADP-ribosylation"/>
    <property type="match status" value="1"/>
</dbReference>
<dbReference type="PANTHER" id="PTHR14453">
    <property type="entry name" value="PARP/ZINC FINGER CCCH TYPE DOMAIN CONTAINING PROTEIN"/>
    <property type="match status" value="1"/>
</dbReference>
<feature type="compositionally biased region" description="Basic and acidic residues" evidence="8">
    <location>
        <begin position="193"/>
        <end position="228"/>
    </location>
</feature>
<evidence type="ECO:0000256" key="7">
    <source>
        <dbReference type="RuleBase" id="RU362114"/>
    </source>
</evidence>
<evidence type="ECO:0000256" key="3">
    <source>
        <dbReference type="ARBA" id="ARBA00022679"/>
    </source>
</evidence>
<feature type="domain" description="PARP catalytic" evidence="10">
    <location>
        <begin position="1727"/>
        <end position="1914"/>
    </location>
</feature>
<dbReference type="Pfam" id="PF00644">
    <property type="entry name" value="PARP"/>
    <property type="match status" value="1"/>
</dbReference>
<proteinExistence type="predicted"/>
<keyword evidence="13" id="KW-1185">Reference proteome</keyword>
<protein>
    <recommendedName>
        <fullName evidence="7">Poly [ADP-ribose] polymerase</fullName>
        <shortName evidence="7">PARP</shortName>
        <ecNumber evidence="7">2.4.2.-</ecNumber>
    </recommendedName>
</protein>
<dbReference type="GO" id="GO:0070212">
    <property type="term" value="P:protein poly-ADP-ribosylation"/>
    <property type="evidence" value="ECO:0007669"/>
    <property type="project" value="TreeGrafter"/>
</dbReference>
<keyword evidence="2 7" id="KW-0328">Glycosyltransferase</keyword>
<dbReference type="GO" id="GO:0003714">
    <property type="term" value="F:transcription corepressor activity"/>
    <property type="evidence" value="ECO:0007669"/>
    <property type="project" value="TreeGrafter"/>
</dbReference>
<evidence type="ECO:0000256" key="4">
    <source>
        <dbReference type="ARBA" id="ARBA00023027"/>
    </source>
</evidence>
<dbReference type="Pfam" id="PF23085">
    <property type="entry name" value="RRM_PARP14_3"/>
    <property type="match status" value="1"/>
</dbReference>
<feature type="region of interest" description="Disordered" evidence="8">
    <location>
        <begin position="193"/>
        <end position="247"/>
    </location>
</feature>
<dbReference type="Gene3D" id="3.90.228.10">
    <property type="match status" value="1"/>
</dbReference>
<sequence>MDHPEIGEMTGWAFHSEVKMCEKVTKDNDHTIKKYQDSNQHEFRELEHIKDVTIQPTFEAVNASKSTGAMDNDNNEKFDECEQTKDLAMDLKEETLATRDENVDEEMKGKVVTDETSVSNEVDPEKLEEALNKLEEVFCFLPRLLIRRILSRDDVKGDLEKASQRLQEFQGMENPKDLFKKTLEEEAEHCLGDAENHEAPSDVTSEKSSEQNDCKVMGTEKSKSEKQRNQGPKKRRRRKKNTKHNEMQMYGEKDEFEESNENEFYHQEYFRGRGFRGRPWGAQTRLPNRGPRNGPHGVPRWVPRHQGNFNAYGYPAQNKSNPNWGMRGVYQGRPVIGTWFENAHQRGNVYRNRGRGHDGRNDGPVYLENLEESGENLGPYGRLDFDDQTSTQHIYESEQIRQRHNDQSAARGRRGYRGTRPPKSMSSVQTDQGDEEPFEQNKLAVSGLNASTTDEGVLNFIEAMSGEEVEEVSMLGNGKALITMVQQITDYSKIKTKGEKRGLDSAKISIERVPICKSILVSGISSDTTHDTIELFFESARNNGGPLQKVSFHPETGCALVVFQDRGDMERVLARHKEKPLTLNKSQLSVKMMYESEFDDVEKTPKVANECLNPDHQPKPKTQQLHMAVDQDVMEYITTTPTYDELKKALAAKNSEINWSPKKKTAVIIFRGKDESGSWQSECLEVVHSYLEKFGKRDVEAKKESWDAVKTQLSNIRACLGIDPPLIKPVDELCCLRIVSKSSDAKVFEDKLNIKLNEIYREEAKKSYLKFTKSISEERLILLKKIKFAEQLQQHNKELEIKLDTETEEIYFEGPQKQFKEVVMKFHKLDQNIVEKEISVSKTILEVLGSDDGLQRIKCELQNNKIEAVFVIDNEARIVGTSATQVDQATSLVGKLTLEEKVRVDETSQHLLKTPEWRQLCDELNIGDVIRVHQNTWSDTFVSGFRQDVLRAMTKLTAFLENNRVRQERFKCPSELFRKYLSERRQEDLCLIESQLANFEVKIENGKCEDEFTISGSKEGLDLVREKLQSFVADVSSKTVEVKQPGLRKFYASGKGDRLEKSIEKDHGCVIHVEKSFDTGQVGDPGAEAALESDAQTSSDESDEPAIIEIDRSVLVTAAGHQISWRPGIIEKEKVDILVSSHGACSKAVIRAGGQAMRDSITTPNFGEITLTSGFVLPCSHVIHTNCSPWKAGTGETVLRTIVQSCLQKGEELRMRSIAFPVIGTGNLKFPPNTASRIMLEEVFNFCEANGSSSLKDVRIVVYQQDQELIKAFGQEIAIFRSKHNCRQGYNVSSFFRSIHSKPGKNIPASSPSVFSEQSFSGCAGPSIEVINSDMTKERSDAIVNLISPDMNMNNAGELSKAILREGGQQIQDECSRLGHQTAGSAVMTTGGNLAALCIIHIITGSSNKHHLQTCLEAGLRLADSQGLHLVSVPCVGTGAYGLTAVESAQITFQALDNFSQGCQSVNKVRVVVFKPSMMQEFCQAQQSYAAHKTSVNFKSDSSTKHRVVTQSRKHDRRLSVTKADPSLNICVAGPSATSVEKAVDALKLGFSEACTTQKVENESISQLSQKQIDFLRKKANTHDVRLDVEIEVDRIVVRGEPTEVTGMVGEIWQEINERNKKIKEEQQARLVSENIEWSYDAQGVRMVFDSITSAKLEMANVKGEALVRVSLRADEFDINLKVKTGKGRKNGETITIHRKVKGTQEDHLPFVCYMCVSGIALPKHWNPMPQSDKTVHLVQLAPGSSEYQDVVRKVQSSGGGINVQKIERVQNPHLYQSYLVRKQKMDQDNPRGNNERQLFHGTQHNNIKAINTQGFNRSFCGVHGVSYGRGVYFARDSSYSVGYASGSGSRYMYLARVLVGQYCVGNSSMIVPPPKDPSRPEILYDSVVNNVSNPSIFVVFYDSQCYPEYLISF</sequence>
<evidence type="ECO:0000256" key="6">
    <source>
        <dbReference type="PROSITE-ProRule" id="PRU00176"/>
    </source>
</evidence>
<dbReference type="GO" id="GO:0003950">
    <property type="term" value="F:NAD+ poly-ADP-ribosyltransferase activity"/>
    <property type="evidence" value="ECO:0007669"/>
    <property type="project" value="UniProtKB-UniRule"/>
</dbReference>
<feature type="region of interest" description="Disordered" evidence="8">
    <location>
        <begin position="1081"/>
        <end position="1103"/>
    </location>
</feature>
<dbReference type="InterPro" id="IPR012677">
    <property type="entry name" value="Nucleotide-bd_a/b_plait_sf"/>
</dbReference>
<comment type="caution">
    <text evidence="12">The sequence shown here is derived from an EMBL/GenBank/DDBJ whole genome shotgun (WGS) entry which is preliminary data.</text>
</comment>
<comment type="subcellular location">
    <subcellularLocation>
        <location evidence="1">Nucleus</location>
    </subcellularLocation>
</comment>
<dbReference type="SMART" id="SM00360">
    <property type="entry name" value="RRM"/>
    <property type="match status" value="1"/>
</dbReference>
<accession>A0AAD9PYL6</accession>